<dbReference type="EMBL" id="QRDY01000028">
    <property type="protein sequence ID" value="RED52981.1"/>
    <property type="molecule type" value="Genomic_DNA"/>
</dbReference>
<proteinExistence type="inferred from homology"/>
<dbReference type="FunFam" id="3.40.50.300:FF:000020">
    <property type="entry name" value="Amino acid ABC transporter ATP-binding component"/>
    <property type="match status" value="1"/>
</dbReference>
<evidence type="ECO:0000256" key="4">
    <source>
        <dbReference type="ARBA" id="ARBA00022475"/>
    </source>
</evidence>
<dbReference type="InterPro" id="IPR003593">
    <property type="entry name" value="AAA+_ATPase"/>
</dbReference>
<dbReference type="PANTHER" id="PTHR43166:SF9">
    <property type="entry name" value="GLUTAMATE_ASPARTATE IMPORT ATP-BINDING PROTEIN GLTL"/>
    <property type="match status" value="1"/>
</dbReference>
<protein>
    <submittedName>
        <fullName evidence="10">Amino acid ABC transporter ATP-binding protein (PAAT family)</fullName>
    </submittedName>
</protein>
<keyword evidence="3" id="KW-0813">Transport</keyword>
<dbReference type="Gene3D" id="3.40.50.300">
    <property type="entry name" value="P-loop containing nucleotide triphosphate hydrolases"/>
    <property type="match status" value="1"/>
</dbReference>
<evidence type="ECO:0000256" key="1">
    <source>
        <dbReference type="ARBA" id="ARBA00004202"/>
    </source>
</evidence>
<dbReference type="GO" id="GO:0005524">
    <property type="term" value="F:ATP binding"/>
    <property type="evidence" value="ECO:0007669"/>
    <property type="project" value="UniProtKB-KW"/>
</dbReference>
<dbReference type="GO" id="GO:0005886">
    <property type="term" value="C:plasma membrane"/>
    <property type="evidence" value="ECO:0007669"/>
    <property type="project" value="UniProtKB-SubCell"/>
</dbReference>
<comment type="similarity">
    <text evidence="2">Belongs to the ABC transporter superfamily.</text>
</comment>
<dbReference type="InterPro" id="IPR050086">
    <property type="entry name" value="MetN_ABC_transporter-like"/>
</dbReference>
<dbReference type="OrthoDB" id="1679618at2"/>
<keyword evidence="4" id="KW-1003">Cell membrane</keyword>
<dbReference type="RefSeq" id="WP_115995566.1">
    <property type="nucleotide sequence ID" value="NZ_QRDY01000028.1"/>
</dbReference>
<dbReference type="GO" id="GO:0016887">
    <property type="term" value="F:ATP hydrolysis activity"/>
    <property type="evidence" value="ECO:0007669"/>
    <property type="project" value="InterPro"/>
</dbReference>
<organism evidence="10 11">
    <name type="scientific">Cohnella lupini</name>
    <dbReference type="NCBI Taxonomy" id="1294267"/>
    <lineage>
        <taxon>Bacteria</taxon>
        <taxon>Bacillati</taxon>
        <taxon>Bacillota</taxon>
        <taxon>Bacilli</taxon>
        <taxon>Bacillales</taxon>
        <taxon>Paenibacillaceae</taxon>
        <taxon>Cohnella</taxon>
    </lineage>
</organism>
<evidence type="ECO:0000313" key="10">
    <source>
        <dbReference type="EMBL" id="RED52981.1"/>
    </source>
</evidence>
<dbReference type="SUPFAM" id="SSF52540">
    <property type="entry name" value="P-loop containing nucleoside triphosphate hydrolases"/>
    <property type="match status" value="1"/>
</dbReference>
<evidence type="ECO:0000313" key="11">
    <source>
        <dbReference type="Proteomes" id="UP000256869"/>
    </source>
</evidence>
<comment type="subcellular location">
    <subcellularLocation>
        <location evidence="1">Cell membrane</location>
        <topology evidence="1">Peripheral membrane protein</topology>
    </subcellularLocation>
</comment>
<keyword evidence="6 10" id="KW-0067">ATP-binding</keyword>
<dbReference type="CDD" id="cd03262">
    <property type="entry name" value="ABC_HisP_GlnQ"/>
    <property type="match status" value="1"/>
</dbReference>
<dbReference type="PROSITE" id="PS50893">
    <property type="entry name" value="ABC_TRANSPORTER_2"/>
    <property type="match status" value="1"/>
</dbReference>
<dbReference type="GO" id="GO:0015424">
    <property type="term" value="F:ABC-type amino acid transporter activity"/>
    <property type="evidence" value="ECO:0007669"/>
    <property type="project" value="InterPro"/>
</dbReference>
<evidence type="ECO:0000256" key="8">
    <source>
        <dbReference type="ARBA" id="ARBA00023136"/>
    </source>
</evidence>
<dbReference type="PANTHER" id="PTHR43166">
    <property type="entry name" value="AMINO ACID IMPORT ATP-BINDING PROTEIN"/>
    <property type="match status" value="1"/>
</dbReference>
<gene>
    <name evidence="10" type="ORF">DFP95_12840</name>
</gene>
<keyword evidence="8" id="KW-0472">Membrane</keyword>
<reference evidence="10 11" key="1">
    <citation type="submission" date="2018-07" db="EMBL/GenBank/DDBJ databases">
        <title>Genomic Encyclopedia of Type Strains, Phase III (KMG-III): the genomes of soil and plant-associated and newly described type strains.</title>
        <authorList>
            <person name="Whitman W."/>
        </authorList>
    </citation>
    <scope>NUCLEOTIDE SEQUENCE [LARGE SCALE GENOMIC DNA]</scope>
    <source>
        <strain evidence="10 11">CECT 8236</strain>
    </source>
</reference>
<comment type="caution">
    <text evidence="10">The sequence shown here is derived from an EMBL/GenBank/DDBJ whole genome shotgun (WGS) entry which is preliminary data.</text>
</comment>
<name>A0A3D9HUC3_9BACL</name>
<dbReference type="InterPro" id="IPR017871">
    <property type="entry name" value="ABC_transporter-like_CS"/>
</dbReference>
<evidence type="ECO:0000256" key="5">
    <source>
        <dbReference type="ARBA" id="ARBA00022741"/>
    </source>
</evidence>
<evidence type="ECO:0000256" key="6">
    <source>
        <dbReference type="ARBA" id="ARBA00022840"/>
    </source>
</evidence>
<dbReference type="Proteomes" id="UP000256869">
    <property type="component" value="Unassembled WGS sequence"/>
</dbReference>
<dbReference type="NCBIfam" id="TIGR03005">
    <property type="entry name" value="ectoine_ehuA"/>
    <property type="match status" value="1"/>
</dbReference>
<keyword evidence="5" id="KW-0547">Nucleotide-binding</keyword>
<dbReference type="SMART" id="SM00382">
    <property type="entry name" value="AAA"/>
    <property type="match status" value="1"/>
</dbReference>
<sequence>MSQNIQTFTSDEPIVRYKNITKSFGEHTVLKELDLDILPGEKVALIGPSGSGKTTIARLLMTLESPTSGTIEVDGEMLWHMHKRGRLISANEKHLHRVRSKIGMVFQHFNLFPHMTILRNVTEALIHVLKIPKAEANHRALEILERVGLRDHTNHYPSQLSGGQKQRVAIARALVMQPRIMLFDEVTSALDPELVGEVLDVIKAIASEGDMTMILITHEMDFARDVADRIIFTDGGVIVEQGTPAELFENPKSARLQSFLSRFMKGQPDRSADDRVAAGTE</sequence>
<dbReference type="InterPro" id="IPR014343">
    <property type="entry name" value="Ectoine_EhuA"/>
</dbReference>
<evidence type="ECO:0000256" key="2">
    <source>
        <dbReference type="ARBA" id="ARBA00005417"/>
    </source>
</evidence>
<keyword evidence="7" id="KW-0029">Amino-acid transport</keyword>
<dbReference type="PIRSF" id="PIRSF039085">
    <property type="entry name" value="ABC_ATPase_HisP"/>
    <property type="match status" value="1"/>
</dbReference>
<evidence type="ECO:0000259" key="9">
    <source>
        <dbReference type="PROSITE" id="PS50893"/>
    </source>
</evidence>
<dbReference type="AlphaFoldDB" id="A0A3D9HUC3"/>
<dbReference type="PROSITE" id="PS00211">
    <property type="entry name" value="ABC_TRANSPORTER_1"/>
    <property type="match status" value="1"/>
</dbReference>
<accession>A0A3D9HUC3</accession>
<dbReference type="InterPro" id="IPR030679">
    <property type="entry name" value="ABC_ATPase_HisP-typ"/>
</dbReference>
<evidence type="ECO:0000256" key="7">
    <source>
        <dbReference type="ARBA" id="ARBA00022970"/>
    </source>
</evidence>
<dbReference type="InterPro" id="IPR003439">
    <property type="entry name" value="ABC_transporter-like_ATP-bd"/>
</dbReference>
<evidence type="ECO:0000256" key="3">
    <source>
        <dbReference type="ARBA" id="ARBA00022448"/>
    </source>
</evidence>
<keyword evidence="11" id="KW-1185">Reference proteome</keyword>
<dbReference type="Pfam" id="PF00005">
    <property type="entry name" value="ABC_tran"/>
    <property type="match status" value="1"/>
</dbReference>
<dbReference type="InterPro" id="IPR027417">
    <property type="entry name" value="P-loop_NTPase"/>
</dbReference>
<feature type="domain" description="ABC transporter" evidence="9">
    <location>
        <begin position="15"/>
        <end position="260"/>
    </location>
</feature>